<keyword evidence="4" id="KW-1185">Reference proteome</keyword>
<dbReference type="EMBL" id="PDJD01000001">
    <property type="protein sequence ID" value="PFG20104.1"/>
    <property type="molecule type" value="Genomic_DNA"/>
</dbReference>
<comment type="caution">
    <text evidence="3">The sequence shown here is derived from an EMBL/GenBank/DDBJ whole genome shotgun (WGS) entry which is preliminary data.</text>
</comment>
<sequence length="363" mass="37295">MSEEKSERPLTRRELREQRQLAERAEAAAQATAANLTPVRDDDAATSGGDAAPVSGGAADRSGQPGAPAAAPEQGAQESAQPQQPQSPGAAWLQAGGHPPTRRSRRQQTQTAIPAATAGEHIADTSSSPSVPPDAAVSRETPSPGPSRPPSRRSMRDMPAPATPSRGERMPAPGPREADDQGEAAPSTPSVVPPARAQGVRRLESTGELSAVRSTRAREDSRVEITGPIDWSSSMIPAVTEDTPAPDGAGAPASSSTPTTPTAPTTPTERPRRVSVLGNGGATPSWGGVNGSAGAAVPRRPPEVSGALSRPPLKPDELAREAAASLEAEGFTPRPRWVVPLAIVGLIVLGVALGTGAYFLFFE</sequence>
<protein>
    <submittedName>
        <fullName evidence="3">Uncharacterized protein</fullName>
    </submittedName>
</protein>
<organism evidence="3 4">
    <name type="scientific">Serinibacter salmoneus</name>
    <dbReference type="NCBI Taxonomy" id="556530"/>
    <lineage>
        <taxon>Bacteria</taxon>
        <taxon>Bacillati</taxon>
        <taxon>Actinomycetota</taxon>
        <taxon>Actinomycetes</taxon>
        <taxon>Micrococcales</taxon>
        <taxon>Beutenbergiaceae</taxon>
        <taxon>Serinibacter</taxon>
    </lineage>
</organism>
<accession>A0A2A9D0B0</accession>
<keyword evidence="2" id="KW-1133">Transmembrane helix</keyword>
<feature type="compositionally biased region" description="Low complexity" evidence="1">
    <location>
        <begin position="184"/>
        <end position="197"/>
    </location>
</feature>
<keyword evidence="2" id="KW-0812">Transmembrane</keyword>
<name>A0A2A9D0B0_9MICO</name>
<feature type="region of interest" description="Disordered" evidence="1">
    <location>
        <begin position="1"/>
        <end position="314"/>
    </location>
</feature>
<dbReference type="AlphaFoldDB" id="A0A2A9D0B0"/>
<feature type="compositionally biased region" description="Basic and acidic residues" evidence="1">
    <location>
        <begin position="1"/>
        <end position="26"/>
    </location>
</feature>
<dbReference type="RefSeq" id="WP_098469135.1">
    <property type="nucleotide sequence ID" value="NZ_PDJD01000001.1"/>
</dbReference>
<proteinExistence type="predicted"/>
<dbReference type="Proteomes" id="UP000224915">
    <property type="component" value="Unassembled WGS sequence"/>
</dbReference>
<reference evidence="3 4" key="1">
    <citation type="submission" date="2017-10" db="EMBL/GenBank/DDBJ databases">
        <title>Sequencing the genomes of 1000 actinobacteria strains.</title>
        <authorList>
            <person name="Klenk H.-P."/>
        </authorList>
    </citation>
    <scope>NUCLEOTIDE SEQUENCE [LARGE SCALE GENOMIC DNA]</scope>
    <source>
        <strain evidence="3 4">DSM 21801</strain>
    </source>
</reference>
<feature type="compositionally biased region" description="Low complexity" evidence="1">
    <location>
        <begin position="107"/>
        <end position="142"/>
    </location>
</feature>
<feature type="transmembrane region" description="Helical" evidence="2">
    <location>
        <begin position="337"/>
        <end position="361"/>
    </location>
</feature>
<feature type="compositionally biased region" description="Low complexity" evidence="1">
    <location>
        <begin position="62"/>
        <end position="91"/>
    </location>
</feature>
<feature type="compositionally biased region" description="Low complexity" evidence="1">
    <location>
        <begin position="242"/>
        <end position="268"/>
    </location>
</feature>
<keyword evidence="2" id="KW-0472">Membrane</keyword>
<dbReference type="OrthoDB" id="10016386at2"/>
<evidence type="ECO:0000256" key="2">
    <source>
        <dbReference type="SAM" id="Phobius"/>
    </source>
</evidence>
<evidence type="ECO:0000256" key="1">
    <source>
        <dbReference type="SAM" id="MobiDB-lite"/>
    </source>
</evidence>
<gene>
    <name evidence="3" type="ORF">ATL40_1688</name>
</gene>
<evidence type="ECO:0000313" key="4">
    <source>
        <dbReference type="Proteomes" id="UP000224915"/>
    </source>
</evidence>
<evidence type="ECO:0000313" key="3">
    <source>
        <dbReference type="EMBL" id="PFG20104.1"/>
    </source>
</evidence>